<sequence>MSLDCPKHTKNSNLSLRSKRCSESSTFRPTFGNRGKEPFVSIEKDTRKRDLFAALSGLAESPPRFFPFVTEIRCGFDPTEYDEAAGLSRVELRSRLTELDALIASLTLKRQSLQAASDAIIYPVLSLPLEITAEIFVRCLPAATYVSPSISDAPLLLTQVCHQWREIALGTPTLWQSLAFKDQDVSTKLLTLWLSRSGVLPISLSVTCWDKLRTGALFAAALQFVDRWCDMKFGLPLSSFSKLDLRNEPLPNLRTLRLDYVSQSSDDIVSDIVSISHAVALREAYVTTHPEVIVDLPWAQLTALTLKKGVELHAALTLLETCTNLVTLDISTADDSIASSMLVTMDSVKTLTCNLGSSEPDSSCILDHVILPNLTRLSVQNLSHPRHAPTLKNFIHRSACSFQFFAASFSRDMTADTFLECLRVLPDSISELELTSPRGEFTRGIFSTLAPDTVLPRLRTLRLHGRGVLSDDEYEDLVDMVQVRRARSPPSLDLVSLHLWLFSNHPRMMPSNLRIVQLKALTSRFSGLKIKFLLSKRVPYGRSTHVVLDNTDSGEILLVCLVDVTKARRTDIPCTDTSTQRESGRNAGAGCGTTC</sequence>
<dbReference type="Gene3D" id="3.80.10.10">
    <property type="entry name" value="Ribonuclease Inhibitor"/>
    <property type="match status" value="1"/>
</dbReference>
<comment type="caution">
    <text evidence="2">The sequence shown here is derived from an EMBL/GenBank/DDBJ whole genome shotgun (WGS) entry which is preliminary data.</text>
</comment>
<dbReference type="Proteomes" id="UP001362999">
    <property type="component" value="Unassembled WGS sequence"/>
</dbReference>
<dbReference type="PANTHER" id="PTHR38926:SF5">
    <property type="entry name" value="F-BOX AND LEUCINE-RICH REPEAT PROTEIN 6"/>
    <property type="match status" value="1"/>
</dbReference>
<evidence type="ECO:0000256" key="1">
    <source>
        <dbReference type="SAM" id="MobiDB-lite"/>
    </source>
</evidence>
<feature type="region of interest" description="Disordered" evidence="1">
    <location>
        <begin position="574"/>
        <end position="595"/>
    </location>
</feature>
<accession>A0AAW0C405</accession>
<dbReference type="Gene3D" id="1.20.1280.50">
    <property type="match status" value="1"/>
</dbReference>
<dbReference type="InterPro" id="IPR032675">
    <property type="entry name" value="LRR_dom_sf"/>
</dbReference>
<dbReference type="AlphaFoldDB" id="A0AAW0C405"/>
<proteinExistence type="predicted"/>
<keyword evidence="3" id="KW-1185">Reference proteome</keyword>
<gene>
    <name evidence="2" type="ORF">R3P38DRAFT_3392753</name>
</gene>
<evidence type="ECO:0000313" key="3">
    <source>
        <dbReference type="Proteomes" id="UP001362999"/>
    </source>
</evidence>
<evidence type="ECO:0000313" key="2">
    <source>
        <dbReference type="EMBL" id="KAK7032716.1"/>
    </source>
</evidence>
<organism evidence="2 3">
    <name type="scientific">Favolaschia claudopus</name>
    <dbReference type="NCBI Taxonomy" id="2862362"/>
    <lineage>
        <taxon>Eukaryota</taxon>
        <taxon>Fungi</taxon>
        <taxon>Dikarya</taxon>
        <taxon>Basidiomycota</taxon>
        <taxon>Agaricomycotina</taxon>
        <taxon>Agaricomycetes</taxon>
        <taxon>Agaricomycetidae</taxon>
        <taxon>Agaricales</taxon>
        <taxon>Marasmiineae</taxon>
        <taxon>Mycenaceae</taxon>
        <taxon>Favolaschia</taxon>
    </lineage>
</organism>
<dbReference type="PANTHER" id="PTHR38926">
    <property type="entry name" value="F-BOX DOMAIN CONTAINING PROTEIN, EXPRESSED"/>
    <property type="match status" value="1"/>
</dbReference>
<reference evidence="2 3" key="1">
    <citation type="journal article" date="2024" name="J Genomics">
        <title>Draft genome sequencing and assembly of Favolaschia claudopus CIRM-BRFM 2984 isolated from oak limbs.</title>
        <authorList>
            <person name="Navarro D."/>
            <person name="Drula E."/>
            <person name="Chaduli D."/>
            <person name="Cazenave R."/>
            <person name="Ahrendt S."/>
            <person name="Wang J."/>
            <person name="Lipzen A."/>
            <person name="Daum C."/>
            <person name="Barry K."/>
            <person name="Grigoriev I.V."/>
            <person name="Favel A."/>
            <person name="Rosso M.N."/>
            <person name="Martin F."/>
        </authorList>
    </citation>
    <scope>NUCLEOTIDE SEQUENCE [LARGE SCALE GENOMIC DNA]</scope>
    <source>
        <strain evidence="2 3">CIRM-BRFM 2984</strain>
    </source>
</reference>
<name>A0AAW0C405_9AGAR</name>
<protein>
    <submittedName>
        <fullName evidence="2">F-box domain-containing protein</fullName>
    </submittedName>
</protein>
<dbReference type="EMBL" id="JAWWNJ010000023">
    <property type="protein sequence ID" value="KAK7032716.1"/>
    <property type="molecule type" value="Genomic_DNA"/>
</dbReference>
<dbReference type="SUPFAM" id="SSF52047">
    <property type="entry name" value="RNI-like"/>
    <property type="match status" value="1"/>
</dbReference>